<protein>
    <submittedName>
        <fullName evidence="1">Uncharacterized protein</fullName>
    </submittedName>
</protein>
<reference evidence="1 2" key="1">
    <citation type="submission" date="2020-08" db="EMBL/GenBank/DDBJ databases">
        <authorList>
            <person name="Koutsovoulos G."/>
            <person name="Danchin GJ E."/>
        </authorList>
    </citation>
    <scope>NUCLEOTIDE SEQUENCE [LARGE SCALE GENOMIC DNA]</scope>
</reference>
<dbReference type="Proteomes" id="UP000580250">
    <property type="component" value="Unassembled WGS sequence"/>
</dbReference>
<gene>
    <name evidence="1" type="ORF">MENT_LOCUS18158</name>
</gene>
<evidence type="ECO:0000313" key="1">
    <source>
        <dbReference type="EMBL" id="CAD2166854.1"/>
    </source>
</evidence>
<proteinExistence type="predicted"/>
<name>A0A6V7UW68_MELEN</name>
<dbReference type="EMBL" id="CAJEWN010000121">
    <property type="protein sequence ID" value="CAD2166854.1"/>
    <property type="molecule type" value="Genomic_DNA"/>
</dbReference>
<evidence type="ECO:0000313" key="2">
    <source>
        <dbReference type="Proteomes" id="UP000580250"/>
    </source>
</evidence>
<sequence length="49" mass="5947">METFIKYNKCKFVVQLRVIKDSLLPWHIEGNVYNNKFLRKGDKSTKIFR</sequence>
<dbReference type="AlphaFoldDB" id="A0A6V7UW68"/>
<accession>A0A6V7UW68</accession>
<comment type="caution">
    <text evidence="1">The sequence shown here is derived from an EMBL/GenBank/DDBJ whole genome shotgun (WGS) entry which is preliminary data.</text>
</comment>
<organism evidence="1 2">
    <name type="scientific">Meloidogyne enterolobii</name>
    <name type="common">Root-knot nematode worm</name>
    <name type="synonym">Meloidogyne mayaguensis</name>
    <dbReference type="NCBI Taxonomy" id="390850"/>
    <lineage>
        <taxon>Eukaryota</taxon>
        <taxon>Metazoa</taxon>
        <taxon>Ecdysozoa</taxon>
        <taxon>Nematoda</taxon>
        <taxon>Chromadorea</taxon>
        <taxon>Rhabditida</taxon>
        <taxon>Tylenchina</taxon>
        <taxon>Tylenchomorpha</taxon>
        <taxon>Tylenchoidea</taxon>
        <taxon>Meloidogynidae</taxon>
        <taxon>Meloidogyninae</taxon>
        <taxon>Meloidogyne</taxon>
    </lineage>
</organism>